<proteinExistence type="predicted"/>
<protein>
    <submittedName>
        <fullName evidence="4">UPF0481 protein At3g47200-like</fullName>
    </submittedName>
</protein>
<feature type="region of interest" description="Disordered" evidence="1">
    <location>
        <begin position="23"/>
        <end position="49"/>
    </location>
</feature>
<dbReference type="PANTHER" id="PTHR31170">
    <property type="entry name" value="BNAC04G53230D PROTEIN"/>
    <property type="match status" value="1"/>
</dbReference>
<evidence type="ECO:0000256" key="2">
    <source>
        <dbReference type="SAM" id="Phobius"/>
    </source>
</evidence>
<evidence type="ECO:0000313" key="3">
    <source>
        <dbReference type="Proteomes" id="UP000504607"/>
    </source>
</evidence>
<keyword evidence="2" id="KW-0812">Transmembrane</keyword>
<keyword evidence="2" id="KW-1133">Transmembrane helix</keyword>
<name>A0A6I9S7A7_ELAGV</name>
<dbReference type="OrthoDB" id="764270at2759"/>
<feature type="transmembrane region" description="Helical" evidence="2">
    <location>
        <begin position="482"/>
        <end position="505"/>
    </location>
</feature>
<organism evidence="3 4">
    <name type="scientific">Elaeis guineensis var. tenera</name>
    <name type="common">Oil palm</name>
    <dbReference type="NCBI Taxonomy" id="51953"/>
    <lineage>
        <taxon>Eukaryota</taxon>
        <taxon>Viridiplantae</taxon>
        <taxon>Streptophyta</taxon>
        <taxon>Embryophyta</taxon>
        <taxon>Tracheophyta</taxon>
        <taxon>Spermatophyta</taxon>
        <taxon>Magnoliopsida</taxon>
        <taxon>Liliopsida</taxon>
        <taxon>Arecaceae</taxon>
        <taxon>Arecoideae</taxon>
        <taxon>Cocoseae</taxon>
        <taxon>Elaeidinae</taxon>
        <taxon>Elaeis</taxon>
    </lineage>
</organism>
<evidence type="ECO:0000256" key="1">
    <source>
        <dbReference type="SAM" id="MobiDB-lite"/>
    </source>
</evidence>
<dbReference type="Proteomes" id="UP000504607">
    <property type="component" value="Chromosome 14"/>
</dbReference>
<dbReference type="RefSeq" id="XP_010938306.2">
    <property type="nucleotide sequence ID" value="XM_010940004.2"/>
</dbReference>
<evidence type="ECO:0000313" key="4">
    <source>
        <dbReference type="RefSeq" id="XP_010938306.2"/>
    </source>
</evidence>
<dbReference type="AlphaFoldDB" id="A0A6I9S7A7"/>
<accession>A0A6I9S7A7</accession>
<dbReference type="Pfam" id="PF03140">
    <property type="entry name" value="DUF247"/>
    <property type="match status" value="1"/>
</dbReference>
<dbReference type="InParanoid" id="A0A6I9S7A7"/>
<feature type="compositionally biased region" description="Low complexity" evidence="1">
    <location>
        <begin position="23"/>
        <end position="35"/>
    </location>
</feature>
<dbReference type="InterPro" id="IPR004158">
    <property type="entry name" value="DUF247_pln"/>
</dbReference>
<feature type="region of interest" description="Disordered" evidence="1">
    <location>
        <begin position="312"/>
        <end position="331"/>
    </location>
</feature>
<reference evidence="4" key="1">
    <citation type="submission" date="2025-08" db="UniProtKB">
        <authorList>
            <consortium name="RefSeq"/>
        </authorList>
    </citation>
    <scope>IDENTIFICATION</scope>
</reference>
<sequence length="514" mass="58953">MEAEMLEALSQAISLKIEEWLQQQQGSGRRMQQMSKEQGPEPSSSSREAPQAIDRFLEKAFKIWLSLQHNRDASRKHDELCTIYRVPGNTRLHDKKAYEPVFVPIGPYHHVHKRLSFREMEAHKPDCISYLLSLAPNGGEEEELKAKCLAKLKELESKARSCYSEDTRLMDSEHFSEVLMRDGCFIIYLLLSQPEKSDDKEQADKSIKFREIAQQKRRPLIDKQKLNEVKLDLLKLENQIPFFVVQALFDLIQPFDMPPSSLIDLALKFFDDLHLCKPKNNMPAPSTEEVQHLLHLLHLSVAPVAYDQMMGSDGWDPEDPSSSSNGPTWIPSATELQESGVKFRVKKNASSIMDVTFHNGLLEMPKLHIYNSTAPIIRNLIAFEHNVPNTGSYITSYVAFVNCLMHGEEDVRLLHLNGVVINNMTSDKRVAEFFRRICPRGPVASRQNYLHDLFVKVTDHHSRRTNRWMAEARRNYFSSPCVSISVLAGSCFLVLTFMQTVFTIMQTLHDLKRG</sequence>
<keyword evidence="3" id="KW-1185">Reference proteome</keyword>
<keyword evidence="2" id="KW-0472">Membrane</keyword>
<gene>
    <name evidence="4" type="primary">LOC105057404</name>
</gene>
<dbReference type="PANTHER" id="PTHR31170:SF25">
    <property type="entry name" value="BNAA09G04570D PROTEIN"/>
    <property type="match status" value="1"/>
</dbReference>